<dbReference type="Proteomes" id="UP000197007">
    <property type="component" value="Chromosome"/>
</dbReference>
<sequence length="142" mass="16458">MKYFLLLIVATLTFSAASAQNKKITFNDLPSEAINYIDNRSLANDITSVWKNTNDNIYTVIFNEGTEIEFNNNGEWKEAKINNEKFSVFLVPEKVLGYIQANYPLESVRKVLRNLDKKGYKTELSNKKELNFDENFNFVKAR</sequence>
<dbReference type="AlphaFoldDB" id="A0A1Z4BRT0"/>
<organism evidence="3 4">
    <name type="scientific">Capnocytophaga endodontalis</name>
    <dbReference type="NCBI Taxonomy" id="2708117"/>
    <lineage>
        <taxon>Bacteria</taxon>
        <taxon>Pseudomonadati</taxon>
        <taxon>Bacteroidota</taxon>
        <taxon>Flavobacteriia</taxon>
        <taxon>Flavobacteriales</taxon>
        <taxon>Flavobacteriaceae</taxon>
        <taxon>Capnocytophaga</taxon>
    </lineage>
</organism>
<dbReference type="Gene3D" id="3.40.1420.30">
    <property type="match status" value="1"/>
</dbReference>
<keyword evidence="4" id="KW-1185">Reference proteome</keyword>
<evidence type="ECO:0000313" key="3">
    <source>
        <dbReference type="EMBL" id="ASF43996.1"/>
    </source>
</evidence>
<feature type="domain" description="Putative beta-lactamase-inhibitor-like PepSY-like" evidence="2">
    <location>
        <begin position="57"/>
        <end position="139"/>
    </location>
</feature>
<feature type="chain" id="PRO_5012757622" description="Putative beta-lactamase-inhibitor-like PepSY-like domain-containing protein" evidence="1">
    <location>
        <begin position="20"/>
        <end position="142"/>
    </location>
</feature>
<dbReference type="EMBL" id="CP022022">
    <property type="protein sequence ID" value="ASF43996.1"/>
    <property type="molecule type" value="Genomic_DNA"/>
</dbReference>
<feature type="signal peptide" evidence="1">
    <location>
        <begin position="1"/>
        <end position="19"/>
    </location>
</feature>
<dbReference type="SUPFAM" id="SSF160574">
    <property type="entry name" value="BT0923-like"/>
    <property type="match status" value="1"/>
</dbReference>
<evidence type="ECO:0000313" key="4">
    <source>
        <dbReference type="Proteomes" id="UP000197007"/>
    </source>
</evidence>
<protein>
    <recommendedName>
        <fullName evidence="2">Putative beta-lactamase-inhibitor-like PepSY-like domain-containing protein</fullName>
    </recommendedName>
</protein>
<evidence type="ECO:0000256" key="1">
    <source>
        <dbReference type="SAM" id="SignalP"/>
    </source>
</evidence>
<keyword evidence="1" id="KW-0732">Signal</keyword>
<dbReference type="InterPro" id="IPR021533">
    <property type="entry name" value="PepSY-like"/>
</dbReference>
<name>A0A1Z4BRT0_9FLAO</name>
<dbReference type="RefSeq" id="WP_088594860.1">
    <property type="nucleotide sequence ID" value="NZ_CP022022.1"/>
</dbReference>
<dbReference type="KEGG" id="capn:CBG49_13360"/>
<proteinExistence type="predicted"/>
<gene>
    <name evidence="3" type="ORF">CBG49_13360</name>
</gene>
<dbReference type="Pfam" id="PF11396">
    <property type="entry name" value="PepSY_like"/>
    <property type="match status" value="1"/>
</dbReference>
<accession>A0A1Z4BRT0</accession>
<evidence type="ECO:0000259" key="2">
    <source>
        <dbReference type="Pfam" id="PF11396"/>
    </source>
</evidence>
<reference evidence="4" key="1">
    <citation type="submission" date="2017-06" db="EMBL/GenBank/DDBJ databases">
        <title>Complete genome sequence of Capnocytophaga sp. KCOM 1579 (=ChDC OS43) isolated from a human refractory periapical abscess lesion.</title>
        <authorList>
            <person name="Kook J.-K."/>
            <person name="Park S.-N."/>
            <person name="Lim Y.K."/>
            <person name="Roh H."/>
        </authorList>
    </citation>
    <scope>NUCLEOTIDE SEQUENCE [LARGE SCALE GENOMIC DNA]</scope>
    <source>
        <strain evidence="4">ChDC OS43</strain>
    </source>
</reference>